<keyword evidence="12" id="KW-0256">Endoplasmic reticulum</keyword>
<comment type="subcellular location">
    <subcellularLocation>
        <location evidence="1">Endoplasmic reticulum</location>
    </subcellularLocation>
    <subcellularLocation>
        <location evidence="3">Golgi apparatus</location>
    </subcellularLocation>
    <subcellularLocation>
        <location evidence="2">Lysosome</location>
    </subcellularLocation>
    <subcellularLocation>
        <location evidence="4">Secreted</location>
    </subcellularLocation>
</comment>
<dbReference type="Pfam" id="PF04389">
    <property type="entry name" value="Peptidase_M28"/>
    <property type="match status" value="1"/>
</dbReference>
<dbReference type="PANTHER" id="PTHR12053">
    <property type="entry name" value="PROTEASE FAMILY M28 PLASMA GLUTAMATE CARBOXYPEPTIDASE-RELATED"/>
    <property type="match status" value="1"/>
</dbReference>
<proteinExistence type="predicted"/>
<keyword evidence="7" id="KW-0121">Carboxypeptidase</keyword>
<evidence type="ECO:0000256" key="12">
    <source>
        <dbReference type="ARBA" id="ARBA00022824"/>
    </source>
</evidence>
<evidence type="ECO:0000256" key="13">
    <source>
        <dbReference type="ARBA" id="ARBA00022833"/>
    </source>
</evidence>
<evidence type="ECO:0000313" key="24">
    <source>
        <dbReference type="Proteomes" id="UP001596161"/>
    </source>
</evidence>
<keyword evidence="18" id="KW-0458">Lysosome</keyword>
<reference evidence="24" key="1">
    <citation type="journal article" date="2019" name="Int. J. Syst. Evol. Microbiol.">
        <title>The Global Catalogue of Microorganisms (GCM) 10K type strain sequencing project: providing services to taxonomists for standard genome sequencing and annotation.</title>
        <authorList>
            <consortium name="The Broad Institute Genomics Platform"/>
            <consortium name="The Broad Institute Genome Sequencing Center for Infectious Disease"/>
            <person name="Wu L."/>
            <person name="Ma J."/>
        </authorList>
    </citation>
    <scope>NUCLEOTIDE SEQUENCE [LARGE SCALE GENOMIC DNA]</scope>
    <source>
        <strain evidence="24">KACC 12602</strain>
    </source>
</reference>
<dbReference type="Gene3D" id="3.40.630.10">
    <property type="entry name" value="Zn peptidases"/>
    <property type="match status" value="1"/>
</dbReference>
<keyword evidence="17" id="KW-0325">Glycoprotein</keyword>
<dbReference type="Proteomes" id="UP001596161">
    <property type="component" value="Unassembled WGS sequence"/>
</dbReference>
<feature type="domain" description="Peptidase M28" evidence="22">
    <location>
        <begin position="263"/>
        <end position="445"/>
    </location>
</feature>
<evidence type="ECO:0000256" key="19">
    <source>
        <dbReference type="ARBA" id="ARBA00025833"/>
    </source>
</evidence>
<evidence type="ECO:0000256" key="14">
    <source>
        <dbReference type="ARBA" id="ARBA00023034"/>
    </source>
</evidence>
<evidence type="ECO:0000256" key="16">
    <source>
        <dbReference type="ARBA" id="ARBA00023145"/>
    </source>
</evidence>
<evidence type="ECO:0000256" key="15">
    <source>
        <dbReference type="ARBA" id="ARBA00023049"/>
    </source>
</evidence>
<feature type="signal peptide" evidence="21">
    <location>
        <begin position="1"/>
        <end position="22"/>
    </location>
</feature>
<evidence type="ECO:0000256" key="4">
    <source>
        <dbReference type="ARBA" id="ARBA00004613"/>
    </source>
</evidence>
<gene>
    <name evidence="23" type="ORF">ACFPIB_03575</name>
</gene>
<evidence type="ECO:0000256" key="21">
    <source>
        <dbReference type="SAM" id="SignalP"/>
    </source>
</evidence>
<evidence type="ECO:0000313" key="23">
    <source>
        <dbReference type="EMBL" id="MFC5269676.1"/>
    </source>
</evidence>
<dbReference type="PANTHER" id="PTHR12053:SF3">
    <property type="entry name" value="CARBOXYPEPTIDASE Q"/>
    <property type="match status" value="1"/>
</dbReference>
<keyword evidence="16" id="KW-0865">Zymogen</keyword>
<evidence type="ECO:0000256" key="8">
    <source>
        <dbReference type="ARBA" id="ARBA00022670"/>
    </source>
</evidence>
<evidence type="ECO:0000256" key="2">
    <source>
        <dbReference type="ARBA" id="ARBA00004371"/>
    </source>
</evidence>
<dbReference type="SUPFAM" id="SSF53187">
    <property type="entry name" value="Zn-dependent exopeptidases"/>
    <property type="match status" value="1"/>
</dbReference>
<evidence type="ECO:0000259" key="22">
    <source>
        <dbReference type="Pfam" id="PF04389"/>
    </source>
</evidence>
<evidence type="ECO:0000256" key="11">
    <source>
        <dbReference type="ARBA" id="ARBA00022801"/>
    </source>
</evidence>
<evidence type="ECO:0000256" key="10">
    <source>
        <dbReference type="ARBA" id="ARBA00022729"/>
    </source>
</evidence>
<accession>A0ABW0E9K2</accession>
<evidence type="ECO:0000256" key="18">
    <source>
        <dbReference type="ARBA" id="ARBA00023228"/>
    </source>
</evidence>
<keyword evidence="8" id="KW-0645">Protease</keyword>
<evidence type="ECO:0000256" key="17">
    <source>
        <dbReference type="ARBA" id="ARBA00023180"/>
    </source>
</evidence>
<evidence type="ECO:0000256" key="9">
    <source>
        <dbReference type="ARBA" id="ARBA00022723"/>
    </source>
</evidence>
<keyword evidence="9" id="KW-0479">Metal-binding</keyword>
<evidence type="ECO:0000256" key="6">
    <source>
        <dbReference type="ARBA" id="ARBA00022525"/>
    </source>
</evidence>
<comment type="subunit">
    <text evidence="19">Homodimer. The monomeric form is inactive while the homodimer is active.</text>
</comment>
<keyword evidence="13" id="KW-0862">Zinc</keyword>
<keyword evidence="10 21" id="KW-0732">Signal</keyword>
<protein>
    <recommendedName>
        <fullName evidence="5">Carboxypeptidase Q</fullName>
    </recommendedName>
    <alternativeName>
        <fullName evidence="20">Plasma glutamate carboxypeptidase</fullName>
    </alternativeName>
</protein>
<dbReference type="InterPro" id="IPR007484">
    <property type="entry name" value="Peptidase_M28"/>
</dbReference>
<feature type="chain" id="PRO_5046556927" description="Carboxypeptidase Q" evidence="21">
    <location>
        <begin position="23"/>
        <end position="462"/>
    </location>
</feature>
<dbReference type="EMBL" id="JBHSKT010000002">
    <property type="protein sequence ID" value="MFC5269676.1"/>
    <property type="molecule type" value="Genomic_DNA"/>
</dbReference>
<keyword evidence="24" id="KW-1185">Reference proteome</keyword>
<evidence type="ECO:0000256" key="20">
    <source>
        <dbReference type="ARBA" id="ARBA00033328"/>
    </source>
</evidence>
<dbReference type="InterPro" id="IPR039866">
    <property type="entry name" value="CPQ"/>
</dbReference>
<evidence type="ECO:0000256" key="3">
    <source>
        <dbReference type="ARBA" id="ARBA00004555"/>
    </source>
</evidence>
<keyword evidence="6" id="KW-0964">Secreted</keyword>
<organism evidence="23 24">
    <name type="scientific">Adhaeribacter terreus</name>
    <dbReference type="NCBI Taxonomy" id="529703"/>
    <lineage>
        <taxon>Bacteria</taxon>
        <taxon>Pseudomonadati</taxon>
        <taxon>Bacteroidota</taxon>
        <taxon>Cytophagia</taxon>
        <taxon>Cytophagales</taxon>
        <taxon>Hymenobacteraceae</taxon>
        <taxon>Adhaeribacter</taxon>
    </lineage>
</organism>
<evidence type="ECO:0000256" key="5">
    <source>
        <dbReference type="ARBA" id="ARBA00014116"/>
    </source>
</evidence>
<evidence type="ECO:0000256" key="1">
    <source>
        <dbReference type="ARBA" id="ARBA00004240"/>
    </source>
</evidence>
<keyword evidence="14" id="KW-0333">Golgi apparatus</keyword>
<name>A0ABW0E9K2_9BACT</name>
<dbReference type="Gene3D" id="3.50.30.30">
    <property type="match status" value="1"/>
</dbReference>
<keyword evidence="15" id="KW-0482">Metalloprotease</keyword>
<evidence type="ECO:0000256" key="7">
    <source>
        <dbReference type="ARBA" id="ARBA00022645"/>
    </source>
</evidence>
<comment type="caution">
    <text evidence="23">The sequence shown here is derived from an EMBL/GenBank/DDBJ whole genome shotgun (WGS) entry which is preliminary data.</text>
</comment>
<keyword evidence="11" id="KW-0378">Hydrolase</keyword>
<sequence>MRKFFTLAVSISLFGAMQTASAQVTSDSLVIRKIYDEALRNRTSYDQLAYLSNKIGGRLSGSPEAEKAVNWTKAEMDKMGLDRVYLQEVMVPHWVRGEKEVGKMVGKKGKKVEVAVCALGGSVGTGKKGITAEVIEVKSLEEVGKLGKDKVAGKIVFFNRPMEPSHVNAFHAYSGAVDQRSRGAIEAAKFGAVAVIVRSMNLALDDFPHTGAMRYDENVTKIPAASISTNGAELLSHRLKDEPSLQFYLKQNPQTLPDAKSYNVIGEIKGSENSDEIIVVGGHLDSWDLGDGSHDDGAGCVQAIEVLRIMKTLNIKPKRTIRAIMFMNEENGVRGGFKYAEEAKTKNENHVAAIESDAGGFTPRGFGIAGLPKHVSQIQQWKPLLEPYGLHDIGAGYGGVDIGPLAKNSNETALIGLEPDSQRYFEIHHAASDTFDKINQRELALGAASMAALTYLLSEYGL</sequence>
<dbReference type="RefSeq" id="WP_378016057.1">
    <property type="nucleotide sequence ID" value="NZ_JBHSKT010000002.1"/>
</dbReference>